<dbReference type="Gene3D" id="1.20.1250.20">
    <property type="entry name" value="MFS general substrate transporter like domains"/>
    <property type="match status" value="1"/>
</dbReference>
<keyword evidence="9" id="KW-1185">Reference proteome</keyword>
<dbReference type="InterPro" id="IPR011701">
    <property type="entry name" value="MFS"/>
</dbReference>
<feature type="transmembrane region" description="Helical" evidence="6">
    <location>
        <begin position="21"/>
        <end position="42"/>
    </location>
</feature>
<feature type="transmembrane region" description="Helical" evidence="6">
    <location>
        <begin position="421"/>
        <end position="442"/>
    </location>
</feature>
<feature type="transmembrane region" description="Helical" evidence="6">
    <location>
        <begin position="263"/>
        <end position="280"/>
    </location>
</feature>
<feature type="transmembrane region" description="Helical" evidence="6">
    <location>
        <begin position="352"/>
        <end position="369"/>
    </location>
</feature>
<dbReference type="OrthoDB" id="146345at2"/>
<organism evidence="8 9">
    <name type="scientific">Slackia equolifaciens</name>
    <dbReference type="NCBI Taxonomy" id="498718"/>
    <lineage>
        <taxon>Bacteria</taxon>
        <taxon>Bacillati</taxon>
        <taxon>Actinomycetota</taxon>
        <taxon>Coriobacteriia</taxon>
        <taxon>Eggerthellales</taxon>
        <taxon>Eggerthellaceae</taxon>
        <taxon>Slackia</taxon>
    </lineage>
</organism>
<dbReference type="Proteomes" id="UP000269591">
    <property type="component" value="Unassembled WGS sequence"/>
</dbReference>
<dbReference type="RefSeq" id="WP_123209136.1">
    <property type="nucleotide sequence ID" value="NZ_JBHTHO010000010.1"/>
</dbReference>
<dbReference type="GO" id="GO:0022857">
    <property type="term" value="F:transmembrane transporter activity"/>
    <property type="evidence" value="ECO:0007669"/>
    <property type="project" value="InterPro"/>
</dbReference>
<feature type="transmembrane region" description="Helical" evidence="6">
    <location>
        <begin position="88"/>
        <end position="108"/>
    </location>
</feature>
<reference evidence="9" key="1">
    <citation type="submission" date="2018-05" db="EMBL/GenBank/DDBJ databases">
        <title>Genome Sequencing of selected type strains of the family Eggerthellaceae.</title>
        <authorList>
            <person name="Danylec N."/>
            <person name="Stoll D.A."/>
            <person name="Doetsch A."/>
            <person name="Huch M."/>
        </authorList>
    </citation>
    <scope>NUCLEOTIDE SEQUENCE [LARGE SCALE GENOMIC DNA]</scope>
    <source>
        <strain evidence="9">DSM 24851</strain>
    </source>
</reference>
<name>A0A3N0AX35_9ACTN</name>
<sequence length="480" mass="50423">MPHTNPSRQRSLAAKPARGPHFAYFVEFALIICMFCPVSFGHSCAGIFYPHAAADLGCGTGVLSYFTPLACLSGLIFMPFAGRLLNSWDARICLAGSCAIAGLAFFLLSFTTELWQYLACGVLMGFGTATLIYLAPATLVNRWFEKNAGFYIGLVAAFTGIGGVVWAAVGGMLIQEVGWQWTHRIFSFITFACIPIMIFCVASRPSDKGLLPHGASEAEAEASSSGARRPMDAAAIVASLAPGDHPRARKGIPAKEAFRMPQFYLIVGFAFFLNCGMYLNGMIPSYVSTLAVGAAIPMLGSLCTSLAMAAQTGTKLVLGYASEKHPYAGSIVCASMGIVGVALLLMGGASGAAVMIGVAAALYGVYYGVTNVMSPSLARKTFGGLEYPIVYARISMAANVAGVLSGFVWGAIIDLAGFEVAYLGGVAVISLAIACTVGIAYFQKRDIKRFLEEAKNSEGEDAGATKLVDREGGAAPEGRH</sequence>
<dbReference type="Pfam" id="PF07690">
    <property type="entry name" value="MFS_1"/>
    <property type="match status" value="1"/>
</dbReference>
<feature type="domain" description="Major facilitator superfamily (MFS) profile" evidence="7">
    <location>
        <begin position="22"/>
        <end position="448"/>
    </location>
</feature>
<dbReference type="PANTHER" id="PTHR11360:SF284">
    <property type="entry name" value="EG:103B4.3 PROTEIN-RELATED"/>
    <property type="match status" value="1"/>
</dbReference>
<dbReference type="InterPro" id="IPR020846">
    <property type="entry name" value="MFS_dom"/>
</dbReference>
<evidence type="ECO:0000256" key="1">
    <source>
        <dbReference type="ARBA" id="ARBA00004651"/>
    </source>
</evidence>
<keyword evidence="4 6" id="KW-0472">Membrane</keyword>
<dbReference type="InterPro" id="IPR036259">
    <property type="entry name" value="MFS_trans_sf"/>
</dbReference>
<proteinExistence type="predicted"/>
<feature type="transmembrane region" description="Helical" evidence="6">
    <location>
        <begin position="181"/>
        <end position="202"/>
    </location>
</feature>
<dbReference type="EMBL" id="QIBX01000013">
    <property type="protein sequence ID" value="RNL39134.1"/>
    <property type="molecule type" value="Genomic_DNA"/>
</dbReference>
<evidence type="ECO:0000259" key="7">
    <source>
        <dbReference type="PROSITE" id="PS50850"/>
    </source>
</evidence>
<evidence type="ECO:0000313" key="9">
    <source>
        <dbReference type="Proteomes" id="UP000269591"/>
    </source>
</evidence>
<comment type="subcellular location">
    <subcellularLocation>
        <location evidence="1">Cell membrane</location>
        <topology evidence="1">Multi-pass membrane protein</topology>
    </subcellularLocation>
</comment>
<dbReference type="AlphaFoldDB" id="A0A3N0AX35"/>
<dbReference type="InterPro" id="IPR050327">
    <property type="entry name" value="Proton-linked_MCT"/>
</dbReference>
<accession>A0A3N0AX35</accession>
<evidence type="ECO:0000256" key="6">
    <source>
        <dbReference type="SAM" id="Phobius"/>
    </source>
</evidence>
<feature type="compositionally biased region" description="Basic and acidic residues" evidence="5">
    <location>
        <begin position="467"/>
        <end position="480"/>
    </location>
</feature>
<keyword evidence="3 6" id="KW-1133">Transmembrane helix</keyword>
<gene>
    <name evidence="8" type="ORF">DMP06_07585</name>
</gene>
<feature type="region of interest" description="Disordered" evidence="5">
    <location>
        <begin position="458"/>
        <end position="480"/>
    </location>
</feature>
<evidence type="ECO:0000313" key="8">
    <source>
        <dbReference type="EMBL" id="RNL39134.1"/>
    </source>
</evidence>
<dbReference type="GO" id="GO:0005886">
    <property type="term" value="C:plasma membrane"/>
    <property type="evidence" value="ECO:0007669"/>
    <property type="project" value="UniProtKB-SubCell"/>
</dbReference>
<feature type="transmembrane region" description="Helical" evidence="6">
    <location>
        <begin position="390"/>
        <end position="409"/>
    </location>
</feature>
<evidence type="ECO:0000256" key="5">
    <source>
        <dbReference type="SAM" id="MobiDB-lite"/>
    </source>
</evidence>
<dbReference type="PANTHER" id="PTHR11360">
    <property type="entry name" value="MONOCARBOXYLATE TRANSPORTER"/>
    <property type="match status" value="1"/>
</dbReference>
<evidence type="ECO:0000256" key="2">
    <source>
        <dbReference type="ARBA" id="ARBA00022692"/>
    </source>
</evidence>
<feature type="transmembrane region" description="Helical" evidence="6">
    <location>
        <begin position="114"/>
        <end position="136"/>
    </location>
</feature>
<feature type="transmembrane region" description="Helical" evidence="6">
    <location>
        <begin position="286"/>
        <end position="307"/>
    </location>
</feature>
<feature type="transmembrane region" description="Helical" evidence="6">
    <location>
        <begin position="327"/>
        <end position="346"/>
    </location>
</feature>
<protein>
    <recommendedName>
        <fullName evidence="7">Major facilitator superfamily (MFS) profile domain-containing protein</fullName>
    </recommendedName>
</protein>
<feature type="transmembrane region" description="Helical" evidence="6">
    <location>
        <begin position="62"/>
        <end position="81"/>
    </location>
</feature>
<dbReference type="PROSITE" id="PS50850">
    <property type="entry name" value="MFS"/>
    <property type="match status" value="1"/>
</dbReference>
<comment type="caution">
    <text evidence="8">The sequence shown here is derived from an EMBL/GenBank/DDBJ whole genome shotgun (WGS) entry which is preliminary data.</text>
</comment>
<evidence type="ECO:0000256" key="3">
    <source>
        <dbReference type="ARBA" id="ARBA00022989"/>
    </source>
</evidence>
<keyword evidence="2 6" id="KW-0812">Transmembrane</keyword>
<dbReference type="SUPFAM" id="SSF103473">
    <property type="entry name" value="MFS general substrate transporter"/>
    <property type="match status" value="1"/>
</dbReference>
<feature type="transmembrane region" description="Helical" evidence="6">
    <location>
        <begin position="148"/>
        <end position="169"/>
    </location>
</feature>
<evidence type="ECO:0000256" key="4">
    <source>
        <dbReference type="ARBA" id="ARBA00023136"/>
    </source>
</evidence>